<accession>A0A0M4LGU0</accession>
<keyword evidence="2" id="KW-1185">Reference proteome</keyword>
<gene>
    <name evidence="1" type="ORF">PU02_0893</name>
</gene>
<dbReference type="EMBL" id="CP010401">
    <property type="protein sequence ID" value="ALE03707.1"/>
    <property type="molecule type" value="Genomic_DNA"/>
</dbReference>
<dbReference type="Proteomes" id="UP000057213">
    <property type="component" value="Chromosome"/>
</dbReference>
<evidence type="ECO:0000313" key="2">
    <source>
        <dbReference type="Proteomes" id="UP000057213"/>
    </source>
</evidence>
<reference evidence="1 2" key="1">
    <citation type="journal article" date="2015" name="Genome Announc.">
        <title>Complete Genome Sequence of Bartonella ancashensis Strain 20.00, Isolated from the Blood of a Patient with Verruga Peruana.</title>
        <authorList>
            <person name="Hang J."/>
            <person name="Mullins K.E."/>
            <person name="Clifford R.J."/>
            <person name="Onmus-Leone F."/>
            <person name="Yang Y."/>
            <person name="Jiang J."/>
            <person name="Leguia M."/>
            <person name="Kasper M.R."/>
            <person name="Maguina C."/>
            <person name="Lesho E.P."/>
            <person name="Jarman R.G."/>
            <person name="Richards A.L."/>
            <person name="Blazes D."/>
        </authorList>
    </citation>
    <scope>NUCLEOTIDE SEQUENCE [LARGE SCALE GENOMIC DNA]</scope>
    <source>
        <strain evidence="1 2">20.00</strain>
    </source>
</reference>
<dbReference type="AlphaFoldDB" id="A0A0M4LGU0"/>
<dbReference type="KEGG" id="banc:PU02_0893"/>
<protein>
    <submittedName>
        <fullName evidence="1">Uncharacterized protein</fullName>
    </submittedName>
</protein>
<sequence>MSSSLRYHTSFEVGLICSILVAAMFRNSSMSSTKGFLVVAINKIALIIFE</sequence>
<organism evidence="1 2">
    <name type="scientific">Bartonella ancashensis</name>
    <dbReference type="NCBI Taxonomy" id="1318743"/>
    <lineage>
        <taxon>Bacteria</taxon>
        <taxon>Pseudomonadati</taxon>
        <taxon>Pseudomonadota</taxon>
        <taxon>Alphaproteobacteria</taxon>
        <taxon>Hyphomicrobiales</taxon>
        <taxon>Bartonellaceae</taxon>
        <taxon>Bartonella</taxon>
    </lineage>
</organism>
<name>A0A0M4LGU0_9HYPH</name>
<proteinExistence type="predicted"/>
<dbReference type="PATRIC" id="fig|1318743.3.peg.906"/>
<evidence type="ECO:0000313" key="1">
    <source>
        <dbReference type="EMBL" id="ALE03707.1"/>
    </source>
</evidence>